<dbReference type="OrthoDB" id="3552097at2759"/>
<dbReference type="GeneID" id="59266085"/>
<accession>A0A8H6EE23</accession>
<evidence type="ECO:0000256" key="1">
    <source>
        <dbReference type="SAM" id="MobiDB-lite"/>
    </source>
</evidence>
<feature type="region of interest" description="Disordered" evidence="1">
    <location>
        <begin position="25"/>
        <end position="47"/>
    </location>
</feature>
<evidence type="ECO:0000313" key="2">
    <source>
        <dbReference type="EMBL" id="KAF5868741.1"/>
    </source>
</evidence>
<sequence length="127" mass="14195">MSSASRCQYIRGLIERRKAEIRTLEQQLEGETGKSGSSSTDTTLRIGESSSLHLTLQGEAALEKTGEEGIPSTDLSSRTKGTMQDIECYIQLCNKKRDTIARNTKLLQEFKNKTNLEKEKEREGLAL</sequence>
<dbReference type="AlphaFoldDB" id="A0A8H6EE23"/>
<reference evidence="2 3" key="1">
    <citation type="journal article" date="2020" name="Phytopathology">
        <title>A high-quality genome resource of Botrytis fragariae, a new and rapidly spreading fungal pathogen causing strawberry gray mold in the U.S.A.</title>
        <authorList>
            <person name="Wu Y."/>
            <person name="Saski C.A."/>
            <person name="Schnabel G."/>
            <person name="Xiao S."/>
            <person name="Hu M."/>
        </authorList>
    </citation>
    <scope>NUCLEOTIDE SEQUENCE [LARGE SCALE GENOMIC DNA]</scope>
    <source>
        <strain evidence="2 3">BVB16</strain>
    </source>
</reference>
<gene>
    <name evidence="2" type="ORF">Bfra_012072</name>
</gene>
<protein>
    <submittedName>
        <fullName evidence="2">Putative transcription factor bzip protein</fullName>
    </submittedName>
</protein>
<feature type="compositionally biased region" description="Low complexity" evidence="1">
    <location>
        <begin position="34"/>
        <end position="43"/>
    </location>
</feature>
<keyword evidence="3" id="KW-1185">Reference proteome</keyword>
<evidence type="ECO:0000313" key="3">
    <source>
        <dbReference type="Proteomes" id="UP000531561"/>
    </source>
</evidence>
<dbReference type="RefSeq" id="XP_037187690.1">
    <property type="nucleotide sequence ID" value="XM_037342393.1"/>
</dbReference>
<dbReference type="EMBL" id="JABFCT010000020">
    <property type="protein sequence ID" value="KAF5868741.1"/>
    <property type="molecule type" value="Genomic_DNA"/>
</dbReference>
<organism evidence="2 3">
    <name type="scientific">Botrytis fragariae</name>
    <dbReference type="NCBI Taxonomy" id="1964551"/>
    <lineage>
        <taxon>Eukaryota</taxon>
        <taxon>Fungi</taxon>
        <taxon>Dikarya</taxon>
        <taxon>Ascomycota</taxon>
        <taxon>Pezizomycotina</taxon>
        <taxon>Leotiomycetes</taxon>
        <taxon>Helotiales</taxon>
        <taxon>Sclerotiniaceae</taxon>
        <taxon>Botrytis</taxon>
    </lineage>
</organism>
<dbReference type="Proteomes" id="UP000531561">
    <property type="component" value="Unassembled WGS sequence"/>
</dbReference>
<name>A0A8H6EE23_9HELO</name>
<proteinExistence type="predicted"/>
<comment type="caution">
    <text evidence="2">The sequence shown here is derived from an EMBL/GenBank/DDBJ whole genome shotgun (WGS) entry which is preliminary data.</text>
</comment>